<evidence type="ECO:0000256" key="6">
    <source>
        <dbReference type="SAM" id="MobiDB-lite"/>
    </source>
</evidence>
<feature type="transmembrane region" description="Helical" evidence="7">
    <location>
        <begin position="235"/>
        <end position="254"/>
    </location>
</feature>
<keyword evidence="9" id="KW-1185">Reference proteome</keyword>
<keyword evidence="5" id="KW-0862">Zinc</keyword>
<reference evidence="8" key="1">
    <citation type="submission" date="2022-07" db="EMBL/GenBank/DDBJ databases">
        <title>Phylogenomic reconstructions and comparative analyses of Kickxellomycotina fungi.</title>
        <authorList>
            <person name="Reynolds N.K."/>
            <person name="Stajich J.E."/>
            <person name="Barry K."/>
            <person name="Grigoriev I.V."/>
            <person name="Crous P."/>
            <person name="Smith M.E."/>
        </authorList>
    </citation>
    <scope>NUCLEOTIDE SEQUENCE</scope>
    <source>
        <strain evidence="8">RSA 861</strain>
    </source>
</reference>
<dbReference type="GO" id="GO:0046872">
    <property type="term" value="F:metal ion binding"/>
    <property type="evidence" value="ECO:0007669"/>
    <property type="project" value="UniProtKB-KW"/>
</dbReference>
<dbReference type="Proteomes" id="UP001150569">
    <property type="component" value="Unassembled WGS sequence"/>
</dbReference>
<feature type="transmembrane region" description="Helical" evidence="7">
    <location>
        <begin position="447"/>
        <end position="465"/>
    </location>
</feature>
<feature type="transmembrane region" description="Helical" evidence="7">
    <location>
        <begin position="281"/>
        <end position="300"/>
    </location>
</feature>
<organism evidence="8 9">
    <name type="scientific">Tieghemiomyces parasiticus</name>
    <dbReference type="NCBI Taxonomy" id="78921"/>
    <lineage>
        <taxon>Eukaryota</taxon>
        <taxon>Fungi</taxon>
        <taxon>Fungi incertae sedis</taxon>
        <taxon>Zoopagomycota</taxon>
        <taxon>Kickxellomycotina</taxon>
        <taxon>Dimargaritomycetes</taxon>
        <taxon>Dimargaritales</taxon>
        <taxon>Dimargaritaceae</taxon>
        <taxon>Tieghemiomyces</taxon>
    </lineage>
</organism>
<comment type="caution">
    <text evidence="8">The sequence shown here is derived from an EMBL/GenBank/DDBJ whole genome shotgun (WGS) entry which is preliminary data.</text>
</comment>
<feature type="transmembrane region" description="Helical" evidence="7">
    <location>
        <begin position="320"/>
        <end position="341"/>
    </location>
</feature>
<evidence type="ECO:0000256" key="7">
    <source>
        <dbReference type="SAM" id="Phobius"/>
    </source>
</evidence>
<feature type="region of interest" description="Disordered" evidence="6">
    <location>
        <begin position="63"/>
        <end position="84"/>
    </location>
</feature>
<dbReference type="EMBL" id="JANBPT010001259">
    <property type="protein sequence ID" value="KAJ1909124.1"/>
    <property type="molecule type" value="Genomic_DNA"/>
</dbReference>
<keyword evidence="2 7" id="KW-0812">Transmembrane</keyword>
<dbReference type="Pfam" id="PF03006">
    <property type="entry name" value="HlyIII"/>
    <property type="match status" value="1"/>
</dbReference>
<keyword evidence="4 7" id="KW-0472">Membrane</keyword>
<evidence type="ECO:0000256" key="5">
    <source>
        <dbReference type="PIRSR" id="PIRSR604254-1"/>
    </source>
</evidence>
<keyword evidence="3 7" id="KW-1133">Transmembrane helix</keyword>
<feature type="transmembrane region" description="Helical" evidence="7">
    <location>
        <begin position="375"/>
        <end position="396"/>
    </location>
</feature>
<feature type="binding site" evidence="5">
    <location>
        <position position="301"/>
    </location>
    <ligand>
        <name>Zn(2+)</name>
        <dbReference type="ChEBI" id="CHEBI:29105"/>
    </ligand>
</feature>
<feature type="compositionally biased region" description="Acidic residues" evidence="6">
    <location>
        <begin position="67"/>
        <end position="84"/>
    </location>
</feature>
<proteinExistence type="predicted"/>
<dbReference type="InterPro" id="IPR004254">
    <property type="entry name" value="AdipoR/HlyIII-related"/>
</dbReference>
<dbReference type="PANTHER" id="PTHR20855">
    <property type="entry name" value="ADIPOR/PROGESTIN RECEPTOR-RELATED"/>
    <property type="match status" value="1"/>
</dbReference>
<evidence type="ECO:0000313" key="9">
    <source>
        <dbReference type="Proteomes" id="UP001150569"/>
    </source>
</evidence>
<dbReference type="OrthoDB" id="5585746at2759"/>
<name>A0A9W7ZQP5_9FUNG</name>
<evidence type="ECO:0000313" key="8">
    <source>
        <dbReference type="EMBL" id="KAJ1909124.1"/>
    </source>
</evidence>
<protein>
    <submittedName>
        <fullName evidence="8">Inc metabolism membrane protein</fullName>
    </submittedName>
</protein>
<feature type="binding site" evidence="5">
    <location>
        <position position="450"/>
    </location>
    <ligand>
        <name>Zn(2+)</name>
        <dbReference type="ChEBI" id="CHEBI:29105"/>
    </ligand>
</feature>
<evidence type="ECO:0000256" key="2">
    <source>
        <dbReference type="ARBA" id="ARBA00022692"/>
    </source>
</evidence>
<dbReference type="PANTHER" id="PTHR20855:SF97">
    <property type="entry name" value="ADIPOR-LIKE RECEPTOR IZH3-RELATED"/>
    <property type="match status" value="1"/>
</dbReference>
<sequence>MAGAFPFPLADVEMSILDRMDSAFQSIESRCKQVERSSKKGIDATRRLFAAKHTEAMARHTYHYDTATEEDPESEPNSAPEDDEVTTVAELASAISTVDHDRSITLAEKADAAVAIMEDWLANLEAQSLHRFYATVQFVEDRYAEFASLDSFRTRLEGAVARVESKFVKAGSTTRDATLVASRAVYLGARRLLHFEELPVEWQENEYITSGYRFLHTKAQCLGSIFQFHNETGNIWTHLLGLVFFLALAVYELAYRLPAQVDDQLIAHAGDALSPLWVDRLIFLFFFAAACKCLFCSTMYHTFCHHSHLPTMRCAVMLDYIGISILITASTVVVDYYGFYCATGLRNFYLFFTVLIGATGVVLSSFPWFDYSEYRYIRVTVFVLMSASGFLPLLHLAYDRGLGPTGQFIAPVAKSLMVYATGVYFYAKKYPERLYPGLFDNIGNSHQLWHVCVVGGIYLHYMAALQFHQSRYTFGCSGSIA</sequence>
<gene>
    <name evidence="8" type="primary">IZH3</name>
    <name evidence="8" type="ORF">IWQ60_011344</name>
</gene>
<accession>A0A9W7ZQP5</accession>
<keyword evidence="5" id="KW-0479">Metal-binding</keyword>
<comment type="subcellular location">
    <subcellularLocation>
        <location evidence="1">Membrane</location>
        <topology evidence="1">Multi-pass membrane protein</topology>
    </subcellularLocation>
</comment>
<dbReference type="GO" id="GO:0016020">
    <property type="term" value="C:membrane"/>
    <property type="evidence" value="ECO:0007669"/>
    <property type="project" value="UniProtKB-SubCell"/>
</dbReference>
<feature type="binding site" evidence="5">
    <location>
        <position position="446"/>
    </location>
    <ligand>
        <name>Zn(2+)</name>
        <dbReference type="ChEBI" id="CHEBI:29105"/>
    </ligand>
</feature>
<feature type="transmembrane region" description="Helical" evidence="7">
    <location>
        <begin position="348"/>
        <end position="369"/>
    </location>
</feature>
<dbReference type="GO" id="GO:0038023">
    <property type="term" value="F:signaling receptor activity"/>
    <property type="evidence" value="ECO:0007669"/>
    <property type="project" value="TreeGrafter"/>
</dbReference>
<dbReference type="GO" id="GO:0006882">
    <property type="term" value="P:intracellular zinc ion homeostasis"/>
    <property type="evidence" value="ECO:0007669"/>
    <property type="project" value="TreeGrafter"/>
</dbReference>
<evidence type="ECO:0000256" key="1">
    <source>
        <dbReference type="ARBA" id="ARBA00004141"/>
    </source>
</evidence>
<evidence type="ECO:0000256" key="3">
    <source>
        <dbReference type="ARBA" id="ARBA00022989"/>
    </source>
</evidence>
<evidence type="ECO:0000256" key="4">
    <source>
        <dbReference type="ARBA" id="ARBA00023136"/>
    </source>
</evidence>
<feature type="transmembrane region" description="Helical" evidence="7">
    <location>
        <begin position="408"/>
        <end position="427"/>
    </location>
</feature>
<dbReference type="AlphaFoldDB" id="A0A9W7ZQP5"/>